<evidence type="ECO:0000313" key="1">
    <source>
        <dbReference type="EMBL" id="KAL3791767.1"/>
    </source>
</evidence>
<name>A0ABD3PVK7_9STRA</name>
<dbReference type="Proteomes" id="UP001530400">
    <property type="component" value="Unassembled WGS sequence"/>
</dbReference>
<proteinExistence type="predicted"/>
<gene>
    <name evidence="1" type="ORF">ACHAWO_012975</name>
</gene>
<dbReference type="AlphaFoldDB" id="A0ABD3PVK7"/>
<accession>A0ABD3PVK7</accession>
<reference evidence="1 2" key="1">
    <citation type="submission" date="2024-10" db="EMBL/GenBank/DDBJ databases">
        <title>Updated reference genomes for cyclostephanoid diatoms.</title>
        <authorList>
            <person name="Roberts W.R."/>
            <person name="Alverson A.J."/>
        </authorList>
    </citation>
    <scope>NUCLEOTIDE SEQUENCE [LARGE SCALE GENOMIC DNA]</scope>
    <source>
        <strain evidence="1 2">AJA010-31</strain>
    </source>
</reference>
<comment type="caution">
    <text evidence="1">The sequence shown here is derived from an EMBL/GenBank/DDBJ whole genome shotgun (WGS) entry which is preliminary data.</text>
</comment>
<dbReference type="Pfam" id="PF20603">
    <property type="entry name" value="Bact_hydrolase"/>
    <property type="match status" value="1"/>
</dbReference>
<dbReference type="InterPro" id="IPR046766">
    <property type="entry name" value="Bact_hydrolase"/>
</dbReference>
<keyword evidence="2" id="KW-1185">Reference proteome</keyword>
<sequence length="185" mass="20780">MSSAKIDDAANDTCCLPFDPSLWQDDEGNDYKVLHWDEKPFVKDGTYCCLHVPLNFGKAVTRSMNKIDNVPEAKVPKDQFMILSECTSPWYSNVYVSVATAKVEGATVETISGDFLAKAFEGDYSNIRKWVKEMKTLLPKVRESMDGEKDSAAKSSANKFYFYYPTCPKCAKKYGKNHVVILASL</sequence>
<evidence type="ECO:0000313" key="2">
    <source>
        <dbReference type="Proteomes" id="UP001530400"/>
    </source>
</evidence>
<dbReference type="EMBL" id="JALLPJ020000449">
    <property type="protein sequence ID" value="KAL3791767.1"/>
    <property type="molecule type" value="Genomic_DNA"/>
</dbReference>
<protein>
    <submittedName>
        <fullName evidence="1">Uncharacterized protein</fullName>
    </submittedName>
</protein>
<organism evidence="1 2">
    <name type="scientific">Cyclotella atomus</name>
    <dbReference type="NCBI Taxonomy" id="382360"/>
    <lineage>
        <taxon>Eukaryota</taxon>
        <taxon>Sar</taxon>
        <taxon>Stramenopiles</taxon>
        <taxon>Ochrophyta</taxon>
        <taxon>Bacillariophyta</taxon>
        <taxon>Coscinodiscophyceae</taxon>
        <taxon>Thalassiosirophycidae</taxon>
        <taxon>Stephanodiscales</taxon>
        <taxon>Stephanodiscaceae</taxon>
        <taxon>Cyclotella</taxon>
    </lineage>
</organism>